<feature type="compositionally biased region" description="Polar residues" evidence="1">
    <location>
        <begin position="213"/>
        <end position="224"/>
    </location>
</feature>
<dbReference type="EMBL" id="JACHWY010000001">
    <property type="protein sequence ID" value="MBB3047238.1"/>
    <property type="molecule type" value="Genomic_DNA"/>
</dbReference>
<feature type="chain" id="PRO_5031378037" evidence="2">
    <location>
        <begin position="23"/>
        <end position="241"/>
    </location>
</feature>
<dbReference type="Proteomes" id="UP000537130">
    <property type="component" value="Unassembled WGS sequence"/>
</dbReference>
<accession>A0A7W4Z5I3</accession>
<dbReference type="AlphaFoldDB" id="A0A7W4Z5I3"/>
<feature type="region of interest" description="Disordered" evidence="1">
    <location>
        <begin position="204"/>
        <end position="224"/>
    </location>
</feature>
<protein>
    <submittedName>
        <fullName evidence="3">Uncharacterized protein</fullName>
    </submittedName>
</protein>
<comment type="caution">
    <text evidence="3">The sequence shown here is derived from an EMBL/GenBank/DDBJ whole genome shotgun (WGS) entry which is preliminary data.</text>
</comment>
<keyword evidence="4" id="KW-1185">Reference proteome</keyword>
<evidence type="ECO:0000313" key="4">
    <source>
        <dbReference type="Proteomes" id="UP000537130"/>
    </source>
</evidence>
<feature type="signal peptide" evidence="2">
    <location>
        <begin position="1"/>
        <end position="22"/>
    </location>
</feature>
<keyword evidence="2" id="KW-0732">Signal</keyword>
<evidence type="ECO:0000313" key="3">
    <source>
        <dbReference type="EMBL" id="MBB3047238.1"/>
    </source>
</evidence>
<evidence type="ECO:0000256" key="1">
    <source>
        <dbReference type="SAM" id="MobiDB-lite"/>
    </source>
</evidence>
<evidence type="ECO:0000256" key="2">
    <source>
        <dbReference type="SAM" id="SignalP"/>
    </source>
</evidence>
<gene>
    <name evidence="3" type="ORF">FHR99_001474</name>
</gene>
<organism evidence="3 4">
    <name type="scientific">Litorivivens lipolytica</name>
    <dbReference type="NCBI Taxonomy" id="1524264"/>
    <lineage>
        <taxon>Bacteria</taxon>
        <taxon>Pseudomonadati</taxon>
        <taxon>Pseudomonadota</taxon>
        <taxon>Gammaproteobacteria</taxon>
        <taxon>Litorivivens</taxon>
    </lineage>
</organism>
<proteinExistence type="predicted"/>
<sequence>MKKTSLIVLASAVFGLHGNVMAEDMVPVLISGAIAAVDGGGTCSIEVGSTVEFNFDGDASEWRVEKDSEGAATGRFQYDKVPTSPLTIDCSETTAETQIEFATNNPAFRQEAGGANPFACGSDGRCTSYPVAFVPDPRSCAVSGDESCVTQNLQEGYITVNLASCTGNATCTTGVFAGASATADAGGELTATFSGTLFSTTMREGDTPPTAAPTVNSAPTGSVISSPRSPAPMLYVIYGGS</sequence>
<reference evidence="3 4" key="1">
    <citation type="submission" date="2020-08" db="EMBL/GenBank/DDBJ databases">
        <title>Genomic Encyclopedia of Type Strains, Phase III (KMG-III): the genomes of soil and plant-associated and newly described type strains.</title>
        <authorList>
            <person name="Whitman W."/>
        </authorList>
    </citation>
    <scope>NUCLEOTIDE SEQUENCE [LARGE SCALE GENOMIC DNA]</scope>
    <source>
        <strain evidence="3 4">CECT 8654</strain>
    </source>
</reference>
<name>A0A7W4Z5I3_9GAMM</name>
<dbReference type="RefSeq" id="WP_183409873.1">
    <property type="nucleotide sequence ID" value="NZ_JACHWY010000001.1"/>
</dbReference>